<evidence type="ECO:0000313" key="1">
    <source>
        <dbReference type="Proteomes" id="UP000036681"/>
    </source>
</evidence>
<dbReference type="AlphaFoldDB" id="A0A0M3HTS1"/>
<protein>
    <submittedName>
        <fullName evidence="2">Uncharacterized protein</fullName>
    </submittedName>
</protein>
<sequence length="137" mass="14820">MCSNLLSCTVPVDRTRTESTASTDSEKTGTSVPERRFSISEILGRRTSIEDAYKKYAKFTTNGARRMSRKSVESNALWAAVNLMEVSTSKPAGYANAATSDTSGVVAECFNVESLCVNIGQEAAIENLEVHRSVSTI</sequence>
<organism evidence="1 2">
    <name type="scientific">Ascaris lumbricoides</name>
    <name type="common">Giant roundworm</name>
    <dbReference type="NCBI Taxonomy" id="6252"/>
    <lineage>
        <taxon>Eukaryota</taxon>
        <taxon>Metazoa</taxon>
        <taxon>Ecdysozoa</taxon>
        <taxon>Nematoda</taxon>
        <taxon>Chromadorea</taxon>
        <taxon>Rhabditida</taxon>
        <taxon>Spirurina</taxon>
        <taxon>Ascaridomorpha</taxon>
        <taxon>Ascaridoidea</taxon>
        <taxon>Ascarididae</taxon>
        <taxon>Ascaris</taxon>
    </lineage>
</organism>
<proteinExistence type="predicted"/>
<dbReference type="WBParaSite" id="ALUE_0000608601-mRNA-1">
    <property type="protein sequence ID" value="ALUE_0000608601-mRNA-1"/>
    <property type="gene ID" value="ALUE_0000608601"/>
</dbReference>
<keyword evidence="1" id="KW-1185">Reference proteome</keyword>
<accession>A0A0M3HTS1</accession>
<dbReference type="Proteomes" id="UP000036681">
    <property type="component" value="Unplaced"/>
</dbReference>
<evidence type="ECO:0000313" key="2">
    <source>
        <dbReference type="WBParaSite" id="ALUE_0000608601-mRNA-1"/>
    </source>
</evidence>
<reference evidence="2" key="1">
    <citation type="submission" date="2017-02" db="UniProtKB">
        <authorList>
            <consortium name="WormBaseParasite"/>
        </authorList>
    </citation>
    <scope>IDENTIFICATION</scope>
</reference>
<name>A0A0M3HTS1_ASCLU</name>